<dbReference type="EMBL" id="LWAE01000008">
    <property type="protein sequence ID" value="KZL89705.1"/>
    <property type="molecule type" value="Genomic_DNA"/>
</dbReference>
<keyword evidence="2" id="KW-1185">Reference proteome</keyword>
<comment type="caution">
    <text evidence="1">The sequence shown here is derived from an EMBL/GenBank/DDBJ whole genome shotgun (WGS) entry which is preliminary data.</text>
</comment>
<proteinExistence type="predicted"/>
<gene>
    <name evidence="1" type="ORF">CLMAG_52050</name>
</gene>
<dbReference type="AlphaFoldDB" id="A0A161WDC7"/>
<evidence type="ECO:0000313" key="2">
    <source>
        <dbReference type="Proteomes" id="UP000076603"/>
    </source>
</evidence>
<evidence type="ECO:0000313" key="1">
    <source>
        <dbReference type="EMBL" id="KZL89705.1"/>
    </source>
</evidence>
<reference evidence="1 2" key="1">
    <citation type="submission" date="2016-04" db="EMBL/GenBank/DDBJ databases">
        <title>Genome sequence of Clostridium magnum DSM 2767.</title>
        <authorList>
            <person name="Poehlein A."/>
            <person name="Uhlig R."/>
            <person name="Fischer R."/>
            <person name="Bahl H."/>
            <person name="Daniel R."/>
        </authorList>
    </citation>
    <scope>NUCLEOTIDE SEQUENCE [LARGE SCALE GENOMIC DNA]</scope>
    <source>
        <strain evidence="1 2">DSM 2767</strain>
    </source>
</reference>
<organism evidence="1 2">
    <name type="scientific">Clostridium magnum DSM 2767</name>
    <dbReference type="NCBI Taxonomy" id="1121326"/>
    <lineage>
        <taxon>Bacteria</taxon>
        <taxon>Bacillati</taxon>
        <taxon>Bacillota</taxon>
        <taxon>Clostridia</taxon>
        <taxon>Eubacteriales</taxon>
        <taxon>Clostridiaceae</taxon>
        <taxon>Clostridium</taxon>
    </lineage>
</organism>
<name>A0A161WDC7_9CLOT</name>
<accession>A0A161WDC7</accession>
<dbReference type="Proteomes" id="UP000076603">
    <property type="component" value="Unassembled WGS sequence"/>
</dbReference>
<dbReference type="STRING" id="1121326.CLMAG_52050"/>
<sequence length="97" mass="11149">MKNTAMMFQKDLKNLLQVQAETLKDFCMIAYDKKKVTSNILKLKVPKSKPKTLSKDEIEMLVRACSNLRDKFLLSLLYETGNENRRNLVIGGSKILI</sequence>
<protein>
    <submittedName>
        <fullName evidence="1">Uncharacterized protein</fullName>
    </submittedName>
</protein>
<dbReference type="PATRIC" id="fig|1121326.3.peg.5262"/>